<dbReference type="Proteomes" id="UP000232323">
    <property type="component" value="Unassembled WGS sequence"/>
</dbReference>
<dbReference type="OrthoDB" id="2373574at2759"/>
<reference evidence="2 3" key="1">
    <citation type="submission" date="2017-08" db="EMBL/GenBank/DDBJ databases">
        <title>Acidophilic green algal genome provides insights into adaptation to an acidic environment.</title>
        <authorList>
            <person name="Hirooka S."/>
            <person name="Hirose Y."/>
            <person name="Kanesaki Y."/>
            <person name="Higuchi S."/>
            <person name="Fujiwara T."/>
            <person name="Onuma R."/>
            <person name="Era A."/>
            <person name="Ohbayashi R."/>
            <person name="Uzuka A."/>
            <person name="Nozaki H."/>
            <person name="Yoshikawa H."/>
            <person name="Miyagishima S.Y."/>
        </authorList>
    </citation>
    <scope>NUCLEOTIDE SEQUENCE [LARGE SCALE GENOMIC DNA]</scope>
    <source>
        <strain evidence="2 3">NIES-2499</strain>
    </source>
</reference>
<evidence type="ECO:0000259" key="1">
    <source>
        <dbReference type="Pfam" id="PF02399"/>
    </source>
</evidence>
<feature type="domain" description="Replication origin-binding protein" evidence="1">
    <location>
        <begin position="13"/>
        <end position="78"/>
    </location>
</feature>
<dbReference type="GO" id="GO:0006260">
    <property type="term" value="P:DNA replication"/>
    <property type="evidence" value="ECO:0007669"/>
    <property type="project" value="InterPro"/>
</dbReference>
<organism evidence="2 3">
    <name type="scientific">Chlamydomonas eustigma</name>
    <dbReference type="NCBI Taxonomy" id="1157962"/>
    <lineage>
        <taxon>Eukaryota</taxon>
        <taxon>Viridiplantae</taxon>
        <taxon>Chlorophyta</taxon>
        <taxon>core chlorophytes</taxon>
        <taxon>Chlorophyceae</taxon>
        <taxon>CS clade</taxon>
        <taxon>Chlamydomonadales</taxon>
        <taxon>Chlamydomonadaceae</taxon>
        <taxon>Chlamydomonas</taxon>
    </lineage>
</organism>
<keyword evidence="3" id="KW-1185">Reference proteome</keyword>
<feature type="non-terminal residue" evidence="2">
    <location>
        <position position="180"/>
    </location>
</feature>
<evidence type="ECO:0000313" key="3">
    <source>
        <dbReference type="Proteomes" id="UP000232323"/>
    </source>
</evidence>
<evidence type="ECO:0000313" key="2">
    <source>
        <dbReference type="EMBL" id="GAX86413.1"/>
    </source>
</evidence>
<dbReference type="EMBL" id="BEGY01000295">
    <property type="protein sequence ID" value="GAX86413.1"/>
    <property type="molecule type" value="Genomic_DNA"/>
</dbReference>
<dbReference type="AlphaFoldDB" id="A0A250XTR8"/>
<accession>A0A250XTR8</accession>
<proteinExistence type="predicted"/>
<sequence>MDVDREYGMYLDVPRLIVQLDSLPLVWGEFDIVVIDEVLSVILHTHSNLILNHTNVIRKLQYLIKSSRQVVMMDANADEFASYNFVQTLERLVGHPAYWIHNRFVRPCNRLARVHICNADLNSSVAQSFKVSALNQIKTLVESGKRVYAPCSTASHASELREWLLSLQESMPGIRFKVLT</sequence>
<dbReference type="Pfam" id="PF02399">
    <property type="entry name" value="Herpes_ori_bp"/>
    <property type="match status" value="1"/>
</dbReference>
<name>A0A250XTR8_9CHLO</name>
<dbReference type="InterPro" id="IPR003450">
    <property type="entry name" value="Replication_origin-bd"/>
</dbReference>
<dbReference type="GO" id="GO:0003688">
    <property type="term" value="F:DNA replication origin binding"/>
    <property type="evidence" value="ECO:0007669"/>
    <property type="project" value="InterPro"/>
</dbReference>
<gene>
    <name evidence="2" type="ORF">CEUSTIGMA_g13823.t1</name>
</gene>
<comment type="caution">
    <text evidence="2">The sequence shown here is derived from an EMBL/GenBank/DDBJ whole genome shotgun (WGS) entry which is preliminary data.</text>
</comment>
<dbReference type="GO" id="GO:0005524">
    <property type="term" value="F:ATP binding"/>
    <property type="evidence" value="ECO:0007669"/>
    <property type="project" value="InterPro"/>
</dbReference>
<protein>
    <recommendedName>
        <fullName evidence="1">Replication origin-binding protein domain-containing protein</fullName>
    </recommendedName>
</protein>